<evidence type="ECO:0000313" key="2">
    <source>
        <dbReference type="Proteomes" id="UP001497535"/>
    </source>
</evidence>
<evidence type="ECO:0000313" key="1">
    <source>
        <dbReference type="EMBL" id="CAK5070835.1"/>
    </source>
</evidence>
<accession>A0ACB0Z024</accession>
<name>A0ACB0Z024_MELEN</name>
<proteinExistence type="predicted"/>
<keyword evidence="2" id="KW-1185">Reference proteome</keyword>
<comment type="caution">
    <text evidence="1">The sequence shown here is derived from an EMBL/GenBank/DDBJ whole genome shotgun (WGS) entry which is preliminary data.</text>
</comment>
<protein>
    <submittedName>
        <fullName evidence="1">Uncharacterized protein</fullName>
    </submittedName>
</protein>
<dbReference type="Proteomes" id="UP001497535">
    <property type="component" value="Unassembled WGS sequence"/>
</dbReference>
<sequence>MTLIEDEQRQKCRDMKNTVSVAVRIRPQNARERAAEEKICIFISQDEPQITIGRDKSFTYDFVFSDQSTQEGVYNQCIHNLLVGAFDGYNATVLAYGQTGSGKTYTMGTCFDVNQFNLDTNLTAGIIPRAARHLFEGIEERRLEAKTNGAVEPTFELNVQFIELYNEEIVDLLSEDRSRSTVIRIQEDPVRNEIGLKGATWQSAKSALDIMSALKAGALNRTTAATNMNQQSSRSHAIFTIRLKQTRVVPMEENEDDSPKQKTELEVLHAKFHFVDLAGSERLKRTGATGDRAKEGISINSGLLALGNVISALGSGKVTHVPYRDSKLTRLLQDSLGGNSRTLMIACASPCDVDFIETLNTLNYANRAKNIKNKIVANQDKSSKLITDLRTRISILESQLLEYQQGKRLLNEDGEELLNDQYTENLYLKNENTRLSTRLKALDEKNNILNSRIIELTKERELSKFRGALENKENDGSSSNEENQLSSIIQGYLQEIETLKSNIIEYEVTNETLRKQNQRFRDGMNSSLYGSPYVHQPQSSNLTESLINQAREEIEMDKKALNEAEAKSLNQVDKEQNFLEAVYEEENTDDEEEDEDGETDPAEQRSLERRDQIHSDLAKLHEDISIKERLVVELEMSQRRLEQLRRDFENKMEELCKRIQSTEAERDNVLEQMTAKKQTKQQKEEINKVKEQYEKRLSDMRLEHKRIEVAELENKKMQAQQNRHQMEVVRMKNDLENMKRQKVELMKRLKEENKRIREIQVANAQKVATYEKTQRQQQNKIQKLERESALKSENLRRKAEEVQRLKDSQKALQARRQTIYESKRAARSPNTPQQVQLPSSSDMDTTYIVENEPSVINENLCYTPTTNYVRTPKYKQTPIRTKRQWNAIERAVGLTEISEFRDLLFKIEGFTVKRNAIVREEHALDRMCSERRNLQDELLRLQSNYSSITDPSIRCLVLEQQSSIQQKLDYVQEEILRAQKAIVDLDDEQICLEPSSRRASAQAFPAAYEGVKDLDSLMFQFSRQFSIPQEMLYILRNLIDLTIQKGADNTRLESENKELTALLGIESNEDMREVVESAKLNFQLRMNQEHDTTFMNVPENDYRPTTLSNNNTNQLSLFDDILPVPICKGDEPSPEKLSSEATCSTSDSALVMSSNSHNELGKDESDLPDYSRNDCLTDRSDLTEPNVSKAGKRHLKKAPEFVPVEDKLFYKFIDLQRIYRVYGHQKGVLCLHSNETKMISGSKDRNALVWDLETGSNIATLGSHPNIVYSVRLLPDQQNMALSSSMNIVKLWDLRSPPTERCIRHLSSMGLVSQGENGHCERIRQLPPTETDIYQMEVCSNSGANFLFTTSAAGVRIWDLEKIEHLGIGDVRMLAVSQVFDSSSQNSDMSVRIATATKKCASLYDEVKIQKPFIPSRWVNLEPGHTKTLTSLCFSQNALFTASKDQALSIMRYSLLDSKRDHVEQNAHNDVRFLFSRNIKNFQAVTVLEALSPQRIISGSRGGDIRIWDVGSSNRMVSIETRQQAHDGPISAIATNTRVNSNWPLVFSASSDDPEDAITIWRLLEEKL</sequence>
<dbReference type="EMBL" id="CAVMJV010000021">
    <property type="protein sequence ID" value="CAK5070835.1"/>
    <property type="molecule type" value="Genomic_DNA"/>
</dbReference>
<gene>
    <name evidence="1" type="ORF">MENTE1834_LOCUS18753</name>
</gene>
<organism evidence="1 2">
    <name type="scientific">Meloidogyne enterolobii</name>
    <name type="common">Root-knot nematode worm</name>
    <name type="synonym">Meloidogyne mayaguensis</name>
    <dbReference type="NCBI Taxonomy" id="390850"/>
    <lineage>
        <taxon>Eukaryota</taxon>
        <taxon>Metazoa</taxon>
        <taxon>Ecdysozoa</taxon>
        <taxon>Nematoda</taxon>
        <taxon>Chromadorea</taxon>
        <taxon>Rhabditida</taxon>
        <taxon>Tylenchina</taxon>
        <taxon>Tylenchomorpha</taxon>
        <taxon>Tylenchoidea</taxon>
        <taxon>Meloidogynidae</taxon>
        <taxon>Meloidogyninae</taxon>
        <taxon>Meloidogyne</taxon>
    </lineage>
</organism>
<reference evidence="1" key="1">
    <citation type="submission" date="2023-11" db="EMBL/GenBank/DDBJ databases">
        <authorList>
            <person name="Poullet M."/>
        </authorList>
    </citation>
    <scope>NUCLEOTIDE SEQUENCE</scope>
    <source>
        <strain evidence="1">E1834</strain>
    </source>
</reference>